<organism evidence="2 3">
    <name type="scientific">Nephila pilipes</name>
    <name type="common">Giant wood spider</name>
    <name type="synonym">Nephila maculata</name>
    <dbReference type="NCBI Taxonomy" id="299642"/>
    <lineage>
        <taxon>Eukaryota</taxon>
        <taxon>Metazoa</taxon>
        <taxon>Ecdysozoa</taxon>
        <taxon>Arthropoda</taxon>
        <taxon>Chelicerata</taxon>
        <taxon>Arachnida</taxon>
        <taxon>Araneae</taxon>
        <taxon>Araneomorphae</taxon>
        <taxon>Entelegynae</taxon>
        <taxon>Araneoidea</taxon>
        <taxon>Nephilidae</taxon>
        <taxon>Nephila</taxon>
    </lineage>
</organism>
<accession>A0A8X6T835</accession>
<keyword evidence="3" id="KW-1185">Reference proteome</keyword>
<name>A0A8X6T835_NEPPI</name>
<reference evidence="2" key="1">
    <citation type="submission" date="2020-08" db="EMBL/GenBank/DDBJ databases">
        <title>Multicomponent nature underlies the extraordinary mechanical properties of spider dragline silk.</title>
        <authorList>
            <person name="Kono N."/>
            <person name="Nakamura H."/>
            <person name="Mori M."/>
            <person name="Yoshida Y."/>
            <person name="Ohtoshi R."/>
            <person name="Malay A.D."/>
            <person name="Moran D.A.P."/>
            <person name="Tomita M."/>
            <person name="Numata K."/>
            <person name="Arakawa K."/>
        </authorList>
    </citation>
    <scope>NUCLEOTIDE SEQUENCE</scope>
</reference>
<dbReference type="AlphaFoldDB" id="A0A8X6T835"/>
<gene>
    <name evidence="2" type="ORF">NPIL_480581</name>
</gene>
<keyword evidence="1" id="KW-0472">Membrane</keyword>
<evidence type="ECO:0000256" key="1">
    <source>
        <dbReference type="SAM" id="Phobius"/>
    </source>
</evidence>
<feature type="transmembrane region" description="Helical" evidence="1">
    <location>
        <begin position="107"/>
        <end position="130"/>
    </location>
</feature>
<sequence length="220" mass="25311">MKLIFKFFFFLGVPYPERNISLLIRVFEKTLSSFYSITSIYVLIVITYHHVEHSFERQTFAYSLHAAFALILRLHFVVKRKLIFTAVSSLQKLHYKYAAYPQKPLKLWVIIGCILSIISPVMGICSAASVKSQVENDLFKSMKLGIDIPETYENYRFIFIGIILVMHHVLVYTGPDLAAVLICFVYYKLGCFISDSKRDLTASYSAEIPTPKIIHSFTTK</sequence>
<dbReference type="Proteomes" id="UP000887013">
    <property type="component" value="Unassembled WGS sequence"/>
</dbReference>
<keyword evidence="1" id="KW-1133">Transmembrane helix</keyword>
<feature type="transmembrane region" description="Helical" evidence="1">
    <location>
        <begin position="32"/>
        <end position="48"/>
    </location>
</feature>
<feature type="transmembrane region" description="Helical" evidence="1">
    <location>
        <begin position="60"/>
        <end position="78"/>
    </location>
</feature>
<protein>
    <submittedName>
        <fullName evidence="2">Uncharacterized protein</fullName>
    </submittedName>
</protein>
<evidence type="ECO:0000313" key="3">
    <source>
        <dbReference type="Proteomes" id="UP000887013"/>
    </source>
</evidence>
<comment type="caution">
    <text evidence="2">The sequence shown here is derived from an EMBL/GenBank/DDBJ whole genome shotgun (WGS) entry which is preliminary data.</text>
</comment>
<dbReference type="EMBL" id="BMAW01004093">
    <property type="protein sequence ID" value="GFS86994.1"/>
    <property type="molecule type" value="Genomic_DNA"/>
</dbReference>
<feature type="non-terminal residue" evidence="2">
    <location>
        <position position="220"/>
    </location>
</feature>
<keyword evidence="1" id="KW-0812">Transmembrane</keyword>
<evidence type="ECO:0000313" key="2">
    <source>
        <dbReference type="EMBL" id="GFS86994.1"/>
    </source>
</evidence>
<proteinExistence type="predicted"/>